<protein>
    <recommendedName>
        <fullName evidence="4">DUF4398 domain-containing protein</fullName>
    </recommendedName>
</protein>
<evidence type="ECO:0000313" key="2">
    <source>
        <dbReference type="EMBL" id="MBB3938457.1"/>
    </source>
</evidence>
<accession>A0A7W6C4U3</accession>
<proteinExistence type="predicted"/>
<dbReference type="RefSeq" id="WP_183615418.1">
    <property type="nucleotide sequence ID" value="NZ_JACIDY010000001.1"/>
</dbReference>
<reference evidence="2 3" key="1">
    <citation type="submission" date="2020-08" db="EMBL/GenBank/DDBJ databases">
        <title>Genomic Encyclopedia of Type Strains, Phase IV (KMG-IV): sequencing the most valuable type-strain genomes for metagenomic binning, comparative biology and taxonomic classification.</title>
        <authorList>
            <person name="Goeker M."/>
        </authorList>
    </citation>
    <scope>NUCLEOTIDE SEQUENCE [LARGE SCALE GENOMIC DNA]</scope>
    <source>
        <strain evidence="2 3">DSM 27568</strain>
    </source>
</reference>
<organism evidence="2 3">
    <name type="scientific">Novosphingobium fluoreni</name>
    <dbReference type="NCBI Taxonomy" id="1391222"/>
    <lineage>
        <taxon>Bacteria</taxon>
        <taxon>Pseudomonadati</taxon>
        <taxon>Pseudomonadota</taxon>
        <taxon>Alphaproteobacteria</taxon>
        <taxon>Sphingomonadales</taxon>
        <taxon>Sphingomonadaceae</taxon>
        <taxon>Novosphingobium</taxon>
    </lineage>
</organism>
<sequence length="173" mass="18036">MIRASARLIVPTTLLMLASCAGSAEYPSLAIRDVERVQGSASPAPDAADAIPALPPASADLTTRLEGLVETARQSHTRFQSRQAATERAVAAAGATASDSWSSAQVALSDLQTSRSGALTALAELDQLYVDERAAHPEQVSPAAATIATARDQVNGWVSAETSVISRLEARIR</sequence>
<dbReference type="AlphaFoldDB" id="A0A7W6C4U3"/>
<dbReference type="PROSITE" id="PS51257">
    <property type="entry name" value="PROKAR_LIPOPROTEIN"/>
    <property type="match status" value="1"/>
</dbReference>
<keyword evidence="1" id="KW-0732">Signal</keyword>
<name>A0A7W6C4U3_9SPHN</name>
<evidence type="ECO:0000313" key="3">
    <source>
        <dbReference type="Proteomes" id="UP000561459"/>
    </source>
</evidence>
<feature type="chain" id="PRO_5030694458" description="DUF4398 domain-containing protein" evidence="1">
    <location>
        <begin position="24"/>
        <end position="173"/>
    </location>
</feature>
<comment type="caution">
    <text evidence="2">The sequence shown here is derived from an EMBL/GenBank/DDBJ whole genome shotgun (WGS) entry which is preliminary data.</text>
</comment>
<dbReference type="Proteomes" id="UP000561459">
    <property type="component" value="Unassembled WGS sequence"/>
</dbReference>
<feature type="signal peptide" evidence="1">
    <location>
        <begin position="1"/>
        <end position="23"/>
    </location>
</feature>
<evidence type="ECO:0000256" key="1">
    <source>
        <dbReference type="SAM" id="SignalP"/>
    </source>
</evidence>
<evidence type="ECO:0008006" key="4">
    <source>
        <dbReference type="Google" id="ProtNLM"/>
    </source>
</evidence>
<keyword evidence="3" id="KW-1185">Reference proteome</keyword>
<gene>
    <name evidence="2" type="ORF">GGR39_000086</name>
</gene>
<dbReference type="EMBL" id="JACIDY010000001">
    <property type="protein sequence ID" value="MBB3938457.1"/>
    <property type="molecule type" value="Genomic_DNA"/>
</dbReference>